<name>A0A168APB0_9HYPO</name>
<dbReference type="EMBL" id="AZGY01000011">
    <property type="protein sequence ID" value="KZZ94169.1"/>
    <property type="molecule type" value="Genomic_DNA"/>
</dbReference>
<accession>A0A168APB0</accession>
<reference evidence="2 3" key="1">
    <citation type="journal article" date="2016" name="Genome Biol. Evol.">
        <title>Divergent and convergent evolution of fungal pathogenicity.</title>
        <authorList>
            <person name="Shang Y."/>
            <person name="Xiao G."/>
            <person name="Zheng P."/>
            <person name="Cen K."/>
            <person name="Zhan S."/>
            <person name="Wang C."/>
        </authorList>
    </citation>
    <scope>NUCLEOTIDE SEQUENCE [LARGE SCALE GENOMIC DNA]</scope>
    <source>
        <strain evidence="2 3">RCEF 2490</strain>
    </source>
</reference>
<feature type="region of interest" description="Disordered" evidence="1">
    <location>
        <begin position="44"/>
        <end position="69"/>
    </location>
</feature>
<evidence type="ECO:0000313" key="2">
    <source>
        <dbReference type="EMBL" id="KZZ94169.1"/>
    </source>
</evidence>
<protein>
    <submittedName>
        <fullName evidence="2">Uncharacterized protein</fullName>
    </submittedName>
</protein>
<keyword evidence="3" id="KW-1185">Reference proteome</keyword>
<dbReference type="STRING" id="1081109.A0A168APB0"/>
<dbReference type="AlphaFoldDB" id="A0A168APB0"/>
<dbReference type="Proteomes" id="UP000078544">
    <property type="component" value="Unassembled WGS sequence"/>
</dbReference>
<dbReference type="OrthoDB" id="433501at2759"/>
<sequence>MRLTAELIQDSLSYLNPLKERELDLRDPRQLPALATHNDFAVGAESHRKHTKHTGEFGAPSDELGPGVE</sequence>
<evidence type="ECO:0000256" key="1">
    <source>
        <dbReference type="SAM" id="MobiDB-lite"/>
    </source>
</evidence>
<proteinExistence type="predicted"/>
<evidence type="ECO:0000313" key="3">
    <source>
        <dbReference type="Proteomes" id="UP000078544"/>
    </source>
</evidence>
<gene>
    <name evidence="2" type="ORF">AAL_05136</name>
</gene>
<comment type="caution">
    <text evidence="2">The sequence shown here is derived from an EMBL/GenBank/DDBJ whole genome shotgun (WGS) entry which is preliminary data.</text>
</comment>
<organism evidence="2 3">
    <name type="scientific">Moelleriella libera RCEF 2490</name>
    <dbReference type="NCBI Taxonomy" id="1081109"/>
    <lineage>
        <taxon>Eukaryota</taxon>
        <taxon>Fungi</taxon>
        <taxon>Dikarya</taxon>
        <taxon>Ascomycota</taxon>
        <taxon>Pezizomycotina</taxon>
        <taxon>Sordariomycetes</taxon>
        <taxon>Hypocreomycetidae</taxon>
        <taxon>Hypocreales</taxon>
        <taxon>Clavicipitaceae</taxon>
        <taxon>Moelleriella</taxon>
    </lineage>
</organism>